<dbReference type="SUPFAM" id="SSF55469">
    <property type="entry name" value="FMN-dependent nitroreductase-like"/>
    <property type="match status" value="1"/>
</dbReference>
<evidence type="ECO:0000259" key="4">
    <source>
        <dbReference type="Pfam" id="PF00881"/>
    </source>
</evidence>
<dbReference type="EMBL" id="SMAS01000001">
    <property type="protein sequence ID" value="TCT38065.1"/>
    <property type="molecule type" value="Genomic_DNA"/>
</dbReference>
<dbReference type="InterPro" id="IPR000415">
    <property type="entry name" value="Nitroreductase-like"/>
</dbReference>
<comment type="similarity">
    <text evidence="1">Belongs to the nitroreductase family.</text>
</comment>
<dbReference type="NCBIfam" id="NF008275">
    <property type="entry name" value="PRK11053.1"/>
    <property type="match status" value="1"/>
</dbReference>
<protein>
    <submittedName>
        <fullName evidence="5">Dihydropteridine reductase</fullName>
    </submittedName>
</protein>
<name>A0A4R3NPY4_9GAMM</name>
<comment type="caution">
    <text evidence="5">The sequence shown here is derived from an EMBL/GenBank/DDBJ whole genome shotgun (WGS) entry which is preliminary data.</text>
</comment>
<keyword evidence="2" id="KW-0521">NADP</keyword>
<dbReference type="GO" id="GO:0016491">
    <property type="term" value="F:oxidoreductase activity"/>
    <property type="evidence" value="ECO:0007669"/>
    <property type="project" value="UniProtKB-KW"/>
</dbReference>
<dbReference type="RefSeq" id="WP_132494236.1">
    <property type="nucleotide sequence ID" value="NZ_SMAS01000001.1"/>
</dbReference>
<dbReference type="InterPro" id="IPR033878">
    <property type="entry name" value="NfsB-like"/>
</dbReference>
<dbReference type="PANTHER" id="PTHR43673">
    <property type="entry name" value="NAD(P)H NITROREDUCTASE YDGI-RELATED"/>
    <property type="match status" value="1"/>
</dbReference>
<gene>
    <name evidence="5" type="ORF">EC835_10149</name>
</gene>
<proteinExistence type="inferred from homology"/>
<dbReference type="Proteomes" id="UP000295055">
    <property type="component" value="Unassembled WGS sequence"/>
</dbReference>
<dbReference type="Gene3D" id="3.40.109.10">
    <property type="entry name" value="NADH Oxidase"/>
    <property type="match status" value="1"/>
</dbReference>
<feature type="domain" description="Nitroreductase" evidence="4">
    <location>
        <begin position="9"/>
        <end position="193"/>
    </location>
</feature>
<evidence type="ECO:0000256" key="1">
    <source>
        <dbReference type="ARBA" id="ARBA00007118"/>
    </source>
</evidence>
<dbReference type="Pfam" id="PF00881">
    <property type="entry name" value="Nitroreductase"/>
    <property type="match status" value="1"/>
</dbReference>
<dbReference type="PANTHER" id="PTHR43673:SF10">
    <property type="entry name" value="NADH DEHYDROGENASE_NAD(P)H NITROREDUCTASE XCC3605-RELATED"/>
    <property type="match status" value="1"/>
</dbReference>
<evidence type="ECO:0000256" key="2">
    <source>
        <dbReference type="ARBA" id="ARBA00022857"/>
    </source>
</evidence>
<accession>A0A4R3NPY4</accession>
<organism evidence="5 6">
    <name type="scientific">Providencia alcalifaciens</name>
    <dbReference type="NCBI Taxonomy" id="126385"/>
    <lineage>
        <taxon>Bacteria</taxon>
        <taxon>Pseudomonadati</taxon>
        <taxon>Pseudomonadota</taxon>
        <taxon>Gammaproteobacteria</taxon>
        <taxon>Enterobacterales</taxon>
        <taxon>Morganellaceae</taxon>
        <taxon>Providencia</taxon>
    </lineage>
</organism>
<reference evidence="5 6" key="1">
    <citation type="submission" date="2019-03" db="EMBL/GenBank/DDBJ databases">
        <title>Genomic analyses of the natural microbiome of Caenorhabditis elegans.</title>
        <authorList>
            <person name="Samuel B."/>
        </authorList>
    </citation>
    <scope>NUCLEOTIDE SEQUENCE [LARGE SCALE GENOMIC DNA]</scope>
    <source>
        <strain evidence="5 6">JUb102</strain>
    </source>
</reference>
<dbReference type="AlphaFoldDB" id="A0A4R3NPY4"/>
<dbReference type="CDD" id="cd02149">
    <property type="entry name" value="NfsB-like"/>
    <property type="match status" value="1"/>
</dbReference>
<sequence length="217" mass="24395">MNLINVLNTRYATKSFDPSKTISDETLTEIKALLQLSPSSVNVQPWHFLMVSSPEAKQKVINATAGGYSFNEEKIRNASHVVVMCAKTELPEDYLLHLLDLEDEEGRYLKSEFKEQNHMARSFFVNLHKNELKDLPHWIEKQVYLNMGALLLGAAVLGVDALPMEGLDFSILNDEFDLNEKGLSAVTVVALGYKTEDDFNSALPKVRLPLNEVVTEL</sequence>
<evidence type="ECO:0000256" key="3">
    <source>
        <dbReference type="ARBA" id="ARBA00023002"/>
    </source>
</evidence>
<dbReference type="OrthoDB" id="9809288at2"/>
<keyword evidence="3" id="KW-0560">Oxidoreductase</keyword>
<evidence type="ECO:0000313" key="6">
    <source>
        <dbReference type="Proteomes" id="UP000295055"/>
    </source>
</evidence>
<evidence type="ECO:0000313" key="5">
    <source>
        <dbReference type="EMBL" id="TCT38065.1"/>
    </source>
</evidence>
<dbReference type="InterPro" id="IPR029479">
    <property type="entry name" value="Nitroreductase"/>
</dbReference>